<gene>
    <name evidence="3" type="ORF">CHR55_30830</name>
</gene>
<evidence type="ECO:0000259" key="2">
    <source>
        <dbReference type="Pfam" id="PF13358"/>
    </source>
</evidence>
<dbReference type="Pfam" id="PF13358">
    <property type="entry name" value="DDE_3"/>
    <property type="match status" value="1"/>
</dbReference>
<proteinExistence type="predicted"/>
<dbReference type="Proteomes" id="UP000230886">
    <property type="component" value="Unassembled WGS sequence"/>
</dbReference>
<organism evidence="3 4">
    <name type="scientific">Rhodococcus qingshengii</name>
    <dbReference type="NCBI Taxonomy" id="334542"/>
    <lineage>
        <taxon>Bacteria</taxon>
        <taxon>Bacillati</taxon>
        <taxon>Actinomycetota</taxon>
        <taxon>Actinomycetes</taxon>
        <taxon>Mycobacteriales</taxon>
        <taxon>Nocardiaceae</taxon>
        <taxon>Rhodococcus</taxon>
        <taxon>Rhodococcus erythropolis group</taxon>
    </lineage>
</organism>
<feature type="compositionally biased region" description="Basic residues" evidence="1">
    <location>
        <begin position="61"/>
        <end position="72"/>
    </location>
</feature>
<accession>A0A2A5J1S8</accession>
<feature type="region of interest" description="Disordered" evidence="1">
    <location>
        <begin position="51"/>
        <end position="83"/>
    </location>
</feature>
<dbReference type="InterPro" id="IPR038717">
    <property type="entry name" value="Tc1-like_DDE_dom"/>
</dbReference>
<evidence type="ECO:0000313" key="4">
    <source>
        <dbReference type="Proteomes" id="UP000230886"/>
    </source>
</evidence>
<evidence type="ECO:0000256" key="1">
    <source>
        <dbReference type="SAM" id="MobiDB-lite"/>
    </source>
</evidence>
<name>A0A2A5J1S8_RHOSG</name>
<evidence type="ECO:0000313" key="3">
    <source>
        <dbReference type="EMBL" id="PCK23169.1"/>
    </source>
</evidence>
<reference evidence="3 4" key="1">
    <citation type="submission" date="2017-07" db="EMBL/GenBank/DDBJ databases">
        <title>Draft sequence of Rhodococcus enclensis 23b-28.</title>
        <authorList>
            <person name="Besaury L."/>
            <person name="Sancelme M."/>
            <person name="Amato P."/>
            <person name="Lallement A."/>
            <person name="Delort A.-M."/>
        </authorList>
    </citation>
    <scope>NUCLEOTIDE SEQUENCE [LARGE SCALE GENOMIC DNA]</scope>
    <source>
        <strain evidence="3 4">23b-28</strain>
    </source>
</reference>
<comment type="caution">
    <text evidence="3">The sequence shown here is derived from an EMBL/GenBank/DDBJ whole genome shotgun (WGS) entry which is preliminary data.</text>
</comment>
<dbReference type="EMBL" id="NOVD01000056">
    <property type="protein sequence ID" value="PCK23169.1"/>
    <property type="molecule type" value="Genomic_DNA"/>
</dbReference>
<dbReference type="AlphaFoldDB" id="A0A2A5J1S8"/>
<protein>
    <recommendedName>
        <fullName evidence="2">Tc1-like transposase DDE domain-containing protein</fullName>
    </recommendedName>
</protein>
<feature type="domain" description="Tc1-like transposase DDE" evidence="2">
    <location>
        <begin position="81"/>
        <end position="203"/>
    </location>
</feature>
<feature type="region of interest" description="Disordered" evidence="1">
    <location>
        <begin position="1"/>
        <end position="24"/>
    </location>
</feature>
<sequence>MRRRRCAGGWPPTPSNPGSTARGYFPATRISHPKPLGLSISTLGYTTVNRSARTTSYSARTRNRRVQARQRKQPNLPPTANRPMRVESEYSRNGKLAYFAAYDVHRAHVIGRCEPTTGIAPFTRLVNQVMTTEPYASARRVFWIVDNGASQRNWAAAKRMNDAYPNAHMIHLPVHAWLNQVEIYFSAVQRKALTPDNFCDLDEVADSLPEDRLLRPGQWRR</sequence>